<feature type="compositionally biased region" description="Basic and acidic residues" evidence="1">
    <location>
        <begin position="674"/>
        <end position="683"/>
    </location>
</feature>
<feature type="compositionally biased region" description="Low complexity" evidence="1">
    <location>
        <begin position="1326"/>
        <end position="1337"/>
    </location>
</feature>
<dbReference type="OrthoDB" id="550942at2759"/>
<evidence type="ECO:0000313" key="3">
    <source>
        <dbReference type="Proteomes" id="UP000747110"/>
    </source>
</evidence>
<dbReference type="GO" id="GO:0000963">
    <property type="term" value="P:mitochondrial RNA processing"/>
    <property type="evidence" value="ECO:0007669"/>
    <property type="project" value="TreeGrafter"/>
</dbReference>
<dbReference type="GO" id="GO:0044528">
    <property type="term" value="P:regulation of mitochondrial mRNA stability"/>
    <property type="evidence" value="ECO:0007669"/>
    <property type="project" value="TreeGrafter"/>
</dbReference>
<proteinExistence type="predicted"/>
<dbReference type="EMBL" id="BNCP01000007">
    <property type="protein sequence ID" value="GIL75670.1"/>
    <property type="molecule type" value="Genomic_DNA"/>
</dbReference>
<dbReference type="PANTHER" id="PTHR21228:SF40">
    <property type="entry name" value="LD45607P"/>
    <property type="match status" value="1"/>
</dbReference>
<name>A0A8J4FGR6_9CHLO</name>
<dbReference type="GO" id="GO:0035770">
    <property type="term" value="C:ribonucleoprotein granule"/>
    <property type="evidence" value="ECO:0007669"/>
    <property type="project" value="TreeGrafter"/>
</dbReference>
<comment type="caution">
    <text evidence="2">The sequence shown here is derived from an EMBL/GenBank/DDBJ whole genome shotgun (WGS) entry which is preliminary data.</text>
</comment>
<feature type="compositionally biased region" description="Low complexity" evidence="1">
    <location>
        <begin position="785"/>
        <end position="802"/>
    </location>
</feature>
<reference evidence="2" key="1">
    <citation type="journal article" date="2021" name="Proc. Natl. Acad. Sci. U.S.A.">
        <title>Three genomes in the algal genus Volvox reveal the fate of a haploid sex-determining region after a transition to homothallism.</title>
        <authorList>
            <person name="Yamamoto K."/>
            <person name="Hamaji T."/>
            <person name="Kawai-Toyooka H."/>
            <person name="Matsuzaki R."/>
            <person name="Takahashi F."/>
            <person name="Nishimura Y."/>
            <person name="Kawachi M."/>
            <person name="Noguchi H."/>
            <person name="Minakuchi Y."/>
            <person name="Umen J.G."/>
            <person name="Toyoda A."/>
            <person name="Nozaki H."/>
        </authorList>
    </citation>
    <scope>NUCLEOTIDE SEQUENCE</scope>
    <source>
        <strain evidence="2">NIES-3786</strain>
    </source>
</reference>
<dbReference type="PANTHER" id="PTHR21228">
    <property type="entry name" value="FAST LEU-RICH DOMAIN-CONTAINING"/>
    <property type="match status" value="1"/>
</dbReference>
<feature type="region of interest" description="Disordered" evidence="1">
    <location>
        <begin position="1366"/>
        <end position="1395"/>
    </location>
</feature>
<dbReference type="GO" id="GO:0005759">
    <property type="term" value="C:mitochondrial matrix"/>
    <property type="evidence" value="ECO:0007669"/>
    <property type="project" value="TreeGrafter"/>
</dbReference>
<feature type="compositionally biased region" description="Low complexity" evidence="1">
    <location>
        <begin position="633"/>
        <end position="642"/>
    </location>
</feature>
<evidence type="ECO:0000256" key="1">
    <source>
        <dbReference type="SAM" id="MobiDB-lite"/>
    </source>
</evidence>
<feature type="compositionally biased region" description="Low complexity" evidence="1">
    <location>
        <begin position="1379"/>
        <end position="1395"/>
    </location>
</feature>
<feature type="region of interest" description="Disordered" evidence="1">
    <location>
        <begin position="224"/>
        <end position="256"/>
    </location>
</feature>
<evidence type="ECO:0000313" key="2">
    <source>
        <dbReference type="EMBL" id="GIL75670.1"/>
    </source>
</evidence>
<feature type="region of interest" description="Disordered" evidence="1">
    <location>
        <begin position="633"/>
        <end position="696"/>
    </location>
</feature>
<feature type="region of interest" description="Disordered" evidence="1">
    <location>
        <begin position="371"/>
        <end position="402"/>
    </location>
</feature>
<dbReference type="GO" id="GO:0009507">
    <property type="term" value="C:chloroplast"/>
    <property type="evidence" value="ECO:0007669"/>
    <property type="project" value="GOC"/>
</dbReference>
<feature type="region of interest" description="Disordered" evidence="1">
    <location>
        <begin position="1638"/>
        <end position="1660"/>
    </location>
</feature>
<dbReference type="InterPro" id="IPR050870">
    <property type="entry name" value="FAST_kinase"/>
</dbReference>
<feature type="compositionally biased region" description="Low complexity" evidence="1">
    <location>
        <begin position="232"/>
        <end position="247"/>
    </location>
</feature>
<feature type="region of interest" description="Disordered" evidence="1">
    <location>
        <begin position="1312"/>
        <end position="1343"/>
    </location>
</feature>
<feature type="region of interest" description="Disordered" evidence="1">
    <location>
        <begin position="767"/>
        <end position="802"/>
    </location>
</feature>
<dbReference type="GO" id="GO:0003723">
    <property type="term" value="F:RNA binding"/>
    <property type="evidence" value="ECO:0007669"/>
    <property type="project" value="TreeGrafter"/>
</dbReference>
<gene>
    <name evidence="2" type="ORF">Vretifemale_5416</name>
</gene>
<accession>A0A8J4FGR6</accession>
<keyword evidence="3" id="KW-1185">Reference proteome</keyword>
<sequence length="1660" mass="175033">MVAGSSAHWHPPRSQAFSRGPAPCLLAQPACKHTATLLAPNHDGEGGNQAAPAPRLPVAPAQQPLCNTLSMLSQGGVGSPVTPVTLGTAMGDALARNCDGERTVSMCHAHATLPSTSGHGPRPRVPARDSLGPAALTSWIKSSRNISRLQRLVRQYGSQMNHINVSAVLTHLSQLSVEDAATAAALSATATVATHTRGGLCTISSGAVEDACLVSSSSSSCRQDASVPTQHSVAVDGPASASSPASGNGDMSDGRTGATRIAATTSSAASVPLPSCGDSDGNPYDGVRELLNSLLNLVYQQLPHFEPRQLANTAWALGKWPAGLAGRDDALAAVLHASAPLLPRFGAQELANLLHGWASCTVSSRAISSGGTAGPTFDMAQPGGQAQVRDASQTPARESRPQFHPHVFLMRHSRACMSQLKRGRFKMQELSNLLWSWGVLLGAGGAGTGLISRAEGSWSEDATVGDQDAPAAGALAIPYHEVLTAQLQLGLGSAGPQELANSMLSLARLQLLPAPEWFEAFLLASRRHLLAGIDQEAVTAGGSVNPGRPTRRSAVAQPRVGFSPQELSNLLWGCSKLHLRLSPSYLDDVAHALERCLPLMALPERLNVLWALAWQAKLNAGNWNSLWDTAADPQAAAAAPAPRQETQGPGSEGMRTGNRVVERWEGEDYPTADAVKEGRETERPLTGGPGNGANTAEVERGQERLGSAALAPWPAPRGTARGDPAGCVRGDGGFGASNWGDTGQVGASFKTESRVANVTTLGTATATGWERTPAAADARDDRSHPPTVVPSSSQAPSSPSVVKVSPGLFTALGCQAMSPRDPQPGKVEAERDVLTVESEPHEQCQTQASLLHQPQLQTAAAKRVGPVAQHVGPATASADKAAPLVRRVVLAVLDPLQRTPGASAPQDVSMALWSVATLTTVRGGCRIPLAVAAGANSLPFSRNGDGFGHNDNYGGKDSGHDGCDGADGDAADGTALLAPPDADVLVQVWSRWLEDMSPQGQANCVWAAARLQLRLPHQLQSRLAVWLLRRAQELSPAESAAVLRGLGLLSPQLQPSQELARATVVLLDQAYLRHGRYGLCELAQVCYGGALLLRLLRRSGGTTGFSSSELDDLALQQQTPLPAAAAIRMSMDLEDAGLSWSAVGTAAPWSGGATAAGGGSMSPVMAATAAVAAVAHQRRLLQPLDALVRHLQQAYERVEGQRGLISANSAVDLGVARDGMRVLPEMAALDDLAPNSPPAHGLEVLVMTLEAVALILPAHGSSVRGSELSIWCHDLVRVHVRRVVMEAGHHVRALAPLLHAVAASAMSSVRAARARKQAERERRRAAATSRSAALARSSVDEFTRSGRVAERREELIQLRQAQEKFEASQQLQQDHPRTRAMQRVPLQQQQQQQPALAAVQSQEQQLESVRAPQTQTQRLQQQQLLLPPGPSVQSATWAASGLSADWLQRFWSSSASSLGDATPKEAAMMLWAMSSLAVQPPDPWVRTLLDAVEPSLCGRMTGRAGDYGVSDQTLGILLSSLGHLRVQPSPQWMAAALAAVDFWARGAGDSKGHREPREMDPAAVLGVLCGLAYLEWPLSAEWLARLVRAVAPQLGRLNPTERTRAYMAVASLDAGLADRVGFEFSELLGVSRAGRGTEWERGEEGTAQQRTLFTRSRGGW</sequence>
<organism evidence="2 3">
    <name type="scientific">Volvox reticuliferus</name>
    <dbReference type="NCBI Taxonomy" id="1737510"/>
    <lineage>
        <taxon>Eukaryota</taxon>
        <taxon>Viridiplantae</taxon>
        <taxon>Chlorophyta</taxon>
        <taxon>core chlorophytes</taxon>
        <taxon>Chlorophyceae</taxon>
        <taxon>CS clade</taxon>
        <taxon>Chlamydomonadales</taxon>
        <taxon>Volvocaceae</taxon>
        <taxon>Volvox</taxon>
    </lineage>
</organism>
<dbReference type="GO" id="GO:1901259">
    <property type="term" value="P:chloroplast rRNA processing"/>
    <property type="evidence" value="ECO:0007669"/>
    <property type="project" value="TreeGrafter"/>
</dbReference>
<protein>
    <submittedName>
        <fullName evidence="2">Uncharacterized protein</fullName>
    </submittedName>
</protein>
<dbReference type="Proteomes" id="UP000747110">
    <property type="component" value="Unassembled WGS sequence"/>
</dbReference>